<gene>
    <name evidence="1" type="ORF">RRG08_039975</name>
</gene>
<name>A0AAE0Z7S3_9GAST</name>
<sequence>MVELLSQNQRIKNSMFGWATTRGTLLPAGLYDLASVQTGINGCEAARGCESLDSIINLEGLSFTSASRPGKVDGVVFSSLLKVTASDLCCQPPSVHMQGFSPEEHQRQSAQLAVTRQIFLGIKSVLE</sequence>
<evidence type="ECO:0000313" key="1">
    <source>
        <dbReference type="EMBL" id="KAK3764379.1"/>
    </source>
</evidence>
<reference evidence="1" key="1">
    <citation type="journal article" date="2023" name="G3 (Bethesda)">
        <title>A reference genome for the long-term kleptoplast-retaining sea slug Elysia crispata morphotype clarki.</title>
        <authorList>
            <person name="Eastman K.E."/>
            <person name="Pendleton A.L."/>
            <person name="Shaikh M.A."/>
            <person name="Suttiyut T."/>
            <person name="Ogas R."/>
            <person name="Tomko P."/>
            <person name="Gavelis G."/>
            <person name="Widhalm J.R."/>
            <person name="Wisecaver J.H."/>
        </authorList>
    </citation>
    <scope>NUCLEOTIDE SEQUENCE</scope>
    <source>
        <strain evidence="1">ECLA1</strain>
    </source>
</reference>
<proteinExistence type="predicted"/>
<dbReference type="EMBL" id="JAWDGP010004442">
    <property type="protein sequence ID" value="KAK3764379.1"/>
    <property type="molecule type" value="Genomic_DNA"/>
</dbReference>
<protein>
    <submittedName>
        <fullName evidence="1">Uncharacterized protein</fullName>
    </submittedName>
</protein>
<accession>A0AAE0Z7S3</accession>
<comment type="caution">
    <text evidence="1">The sequence shown here is derived from an EMBL/GenBank/DDBJ whole genome shotgun (WGS) entry which is preliminary data.</text>
</comment>
<keyword evidence="2" id="KW-1185">Reference proteome</keyword>
<evidence type="ECO:0000313" key="2">
    <source>
        <dbReference type="Proteomes" id="UP001283361"/>
    </source>
</evidence>
<organism evidence="1 2">
    <name type="scientific">Elysia crispata</name>
    <name type="common">lettuce slug</name>
    <dbReference type="NCBI Taxonomy" id="231223"/>
    <lineage>
        <taxon>Eukaryota</taxon>
        <taxon>Metazoa</taxon>
        <taxon>Spiralia</taxon>
        <taxon>Lophotrochozoa</taxon>
        <taxon>Mollusca</taxon>
        <taxon>Gastropoda</taxon>
        <taxon>Heterobranchia</taxon>
        <taxon>Euthyneura</taxon>
        <taxon>Panpulmonata</taxon>
        <taxon>Sacoglossa</taxon>
        <taxon>Placobranchoidea</taxon>
        <taxon>Plakobranchidae</taxon>
        <taxon>Elysia</taxon>
    </lineage>
</organism>
<dbReference type="AlphaFoldDB" id="A0AAE0Z7S3"/>
<dbReference type="Proteomes" id="UP001283361">
    <property type="component" value="Unassembled WGS sequence"/>
</dbReference>